<dbReference type="CDD" id="cd18807">
    <property type="entry name" value="SF1_C_UvrD"/>
    <property type="match status" value="1"/>
</dbReference>
<evidence type="ECO:0000256" key="12">
    <source>
        <dbReference type="PROSITE-ProRule" id="PRU00560"/>
    </source>
</evidence>
<feature type="region of interest" description="Disordered" evidence="13">
    <location>
        <begin position="23"/>
        <end position="46"/>
    </location>
</feature>
<dbReference type="SMART" id="SM00341">
    <property type="entry name" value="HRDC"/>
    <property type="match status" value="1"/>
</dbReference>
<dbReference type="PROSITE" id="PS51217">
    <property type="entry name" value="UVRD_HELICASE_CTER"/>
    <property type="match status" value="1"/>
</dbReference>
<evidence type="ECO:0000256" key="8">
    <source>
        <dbReference type="ARBA" id="ARBA00023235"/>
    </source>
</evidence>
<evidence type="ECO:0000313" key="18">
    <source>
        <dbReference type="Proteomes" id="UP000887023"/>
    </source>
</evidence>
<keyword evidence="8" id="KW-0413">Isomerase</keyword>
<dbReference type="InterPro" id="IPR002121">
    <property type="entry name" value="HRDC_dom"/>
</dbReference>
<dbReference type="Gene3D" id="1.10.486.10">
    <property type="entry name" value="PCRA, domain 4"/>
    <property type="match status" value="1"/>
</dbReference>
<dbReference type="InterPro" id="IPR014016">
    <property type="entry name" value="UvrD-like_ATP-bd"/>
</dbReference>
<keyword evidence="3" id="KW-0227">DNA damage</keyword>
<comment type="similarity">
    <text evidence="1">Belongs to the helicase family. UvrD subfamily.</text>
</comment>
<evidence type="ECO:0000256" key="4">
    <source>
        <dbReference type="ARBA" id="ARBA00022801"/>
    </source>
</evidence>
<feature type="binding site" evidence="12">
    <location>
        <begin position="77"/>
        <end position="84"/>
    </location>
    <ligand>
        <name>ATP</name>
        <dbReference type="ChEBI" id="CHEBI:30616"/>
    </ligand>
</feature>
<dbReference type="PANTHER" id="PTHR11070:SF69">
    <property type="entry name" value="ATP-DEPENDENT DNA HELICASE UVRD2"/>
    <property type="match status" value="1"/>
</dbReference>
<evidence type="ECO:0000256" key="10">
    <source>
        <dbReference type="ARBA" id="ARBA00034808"/>
    </source>
</evidence>
<keyword evidence="5 12" id="KW-0347">Helicase</keyword>
<dbReference type="PANTHER" id="PTHR11070">
    <property type="entry name" value="UVRD / RECB / PCRA DNA HELICASE FAMILY MEMBER"/>
    <property type="match status" value="1"/>
</dbReference>
<evidence type="ECO:0000256" key="5">
    <source>
        <dbReference type="ARBA" id="ARBA00022806"/>
    </source>
</evidence>
<evidence type="ECO:0000259" key="16">
    <source>
        <dbReference type="PROSITE" id="PS51217"/>
    </source>
</evidence>
<gene>
    <name evidence="17" type="ORF">KV203_13110</name>
</gene>
<reference evidence="17" key="1">
    <citation type="submission" date="2021-07" db="EMBL/GenBank/DDBJ databases">
        <title>Candidatus Kaistella beijingensis sp. nov. isolated from a municipal wastewater treatment plant is involved in sludge foaming.</title>
        <authorList>
            <person name="Song Y."/>
            <person name="Liu S.-J."/>
        </authorList>
    </citation>
    <scope>NUCLEOTIDE SEQUENCE</scope>
    <source>
        <strain evidence="17">DSM 43998</strain>
    </source>
</reference>
<feature type="domain" description="HRDC" evidence="14">
    <location>
        <begin position="675"/>
        <end position="755"/>
    </location>
</feature>
<dbReference type="InterPro" id="IPR044876">
    <property type="entry name" value="HRDC_dom_sf"/>
</dbReference>
<keyword evidence="2 12" id="KW-0547">Nucleotide-binding</keyword>
<sequence length="759" mass="81367">MASSHRYRTPAWSGLFPRIIDAVGSPGSPRSPRSPDHGIVRGHCHDGPVPAEVSVPGLDPQQSAAVLAPRGPLCILAGAGTGKTRTVTHRIAHLVERGHVAAGQVLAVTFTARAAGEMRTRLRGLGLAGTAAQVQARTFHAAALRQLGYFWPQVVGDVSWELLDRKFALVGQAANRTGLPTGADGVRDLAGEIEWAKASLIAPEDYPAAAHRHARDIPADAAKIAAAYALYEQLKTRGDVLLLDFDDLLLHTAAALEDHPAVAQEFRDRYRCFVVDEYQDVTPLQQRVLDAWLGDRDDLTVVGDANQTIYSFTGATPRYLLDFSRRFPDATVVRLERDYRSTPQVVALANRVIGMAHGRIAGTRLQLVGQRAPGPEPRFAEHDDESAEAAAVATAVQKLVADGTAPAEIAVLYRINAQSEAYEQALTEAGVPYLVRGGEAFFSRPEVRQAVRALQQAASRDDLPEQARGAGLPALVRATLAPLGLTAEEPTGAQARERWASLSSLVRLTEELAEHDGELAPAGLLRELTTRAEARHPPVVQGVTLSSLHAAKGLEWDAVFLVGLVDGTLPISHALGDGDGATDRAAVEEERRLLYVGVTRAREQLSLSWALARNPGGRRGRRRSRFLVGLVPDDSPASRIAPAGTSRRRPRCRVCGKPLLGTPASVLGRCESCPADLDSELLAALKAWRLTTARELDVPAFVVFTDNTLIAIAEQRPADDRGLVAIPGIGAKKLERFGAGVLAVVRKSTRAGSETPGEK</sequence>
<name>A0ABX8S4V2_9ACTN</name>
<dbReference type="InterPro" id="IPR010997">
    <property type="entry name" value="HRDC-like_sf"/>
</dbReference>
<dbReference type="Gene3D" id="1.10.150.80">
    <property type="entry name" value="HRDC domain"/>
    <property type="match status" value="1"/>
</dbReference>
<dbReference type="Gene3D" id="1.10.10.160">
    <property type="match status" value="1"/>
</dbReference>
<evidence type="ECO:0000256" key="2">
    <source>
        <dbReference type="ARBA" id="ARBA00022741"/>
    </source>
</evidence>
<dbReference type="SUPFAM" id="SSF47819">
    <property type="entry name" value="HRDC-like"/>
    <property type="match status" value="1"/>
</dbReference>
<keyword evidence="7" id="KW-0234">DNA repair</keyword>
<evidence type="ECO:0000256" key="7">
    <source>
        <dbReference type="ARBA" id="ARBA00023204"/>
    </source>
</evidence>
<dbReference type="InterPro" id="IPR013986">
    <property type="entry name" value="DExx_box_DNA_helicase_dom_sf"/>
</dbReference>
<evidence type="ECO:0000256" key="9">
    <source>
        <dbReference type="ARBA" id="ARBA00034617"/>
    </source>
</evidence>
<keyword evidence="4 12" id="KW-0378">Hydrolase</keyword>
<dbReference type="PROSITE" id="PS50967">
    <property type="entry name" value="HRDC"/>
    <property type="match status" value="1"/>
</dbReference>
<accession>A0ABX8S4V2</accession>
<dbReference type="InterPro" id="IPR000212">
    <property type="entry name" value="DNA_helicase_UvrD/REP"/>
</dbReference>
<dbReference type="EMBL" id="CP079105">
    <property type="protein sequence ID" value="QXQ12858.1"/>
    <property type="molecule type" value="Genomic_DNA"/>
</dbReference>
<evidence type="ECO:0000259" key="15">
    <source>
        <dbReference type="PROSITE" id="PS51198"/>
    </source>
</evidence>
<evidence type="ECO:0000256" key="6">
    <source>
        <dbReference type="ARBA" id="ARBA00022840"/>
    </source>
</evidence>
<feature type="compositionally biased region" description="Basic and acidic residues" evidence="13">
    <location>
        <begin position="33"/>
        <end position="46"/>
    </location>
</feature>
<evidence type="ECO:0000256" key="11">
    <source>
        <dbReference type="ARBA" id="ARBA00048988"/>
    </source>
</evidence>
<feature type="domain" description="UvrD-like helicase ATP-binding" evidence="15">
    <location>
        <begin position="56"/>
        <end position="342"/>
    </location>
</feature>
<comment type="catalytic activity">
    <reaction evidence="9">
        <text>Couples ATP hydrolysis with the unwinding of duplex DNA by translocating in the 3'-5' direction.</text>
        <dbReference type="EC" id="5.6.2.4"/>
    </reaction>
</comment>
<keyword evidence="18" id="KW-1185">Reference proteome</keyword>
<dbReference type="PROSITE" id="PS51198">
    <property type="entry name" value="UVRD_HELICASE_ATP_BIND"/>
    <property type="match status" value="1"/>
</dbReference>
<evidence type="ECO:0000256" key="1">
    <source>
        <dbReference type="ARBA" id="ARBA00009922"/>
    </source>
</evidence>
<proteinExistence type="inferred from homology"/>
<protein>
    <recommendedName>
        <fullName evidence="10">DNA 3'-5' helicase</fullName>
        <ecNumber evidence="10">5.6.2.4</ecNumber>
    </recommendedName>
</protein>
<dbReference type="Proteomes" id="UP000887023">
    <property type="component" value="Chromosome"/>
</dbReference>
<dbReference type="InterPro" id="IPR014017">
    <property type="entry name" value="DNA_helicase_UvrD-like_C"/>
</dbReference>
<dbReference type="Pfam" id="PF00580">
    <property type="entry name" value="UvrD-helicase"/>
    <property type="match status" value="1"/>
</dbReference>
<comment type="catalytic activity">
    <reaction evidence="11">
        <text>ATP + H2O = ADP + phosphate + H(+)</text>
        <dbReference type="Rhea" id="RHEA:13065"/>
        <dbReference type="ChEBI" id="CHEBI:15377"/>
        <dbReference type="ChEBI" id="CHEBI:15378"/>
        <dbReference type="ChEBI" id="CHEBI:30616"/>
        <dbReference type="ChEBI" id="CHEBI:43474"/>
        <dbReference type="ChEBI" id="CHEBI:456216"/>
        <dbReference type="EC" id="5.6.2.4"/>
    </reaction>
</comment>
<dbReference type="InterPro" id="IPR027417">
    <property type="entry name" value="P-loop_NTPase"/>
</dbReference>
<feature type="domain" description="UvrD-like helicase C-terminal" evidence="16">
    <location>
        <begin position="343"/>
        <end position="603"/>
    </location>
</feature>
<keyword evidence="6 12" id="KW-0067">ATP-binding</keyword>
<dbReference type="SUPFAM" id="SSF52540">
    <property type="entry name" value="P-loop containing nucleoside triphosphate hydrolases"/>
    <property type="match status" value="1"/>
</dbReference>
<dbReference type="Gene3D" id="3.40.50.300">
    <property type="entry name" value="P-loop containing nucleotide triphosphate hydrolases"/>
    <property type="match status" value="3"/>
</dbReference>
<organism evidence="17 18">
    <name type="scientific">Skermania pinensis</name>
    <dbReference type="NCBI Taxonomy" id="39122"/>
    <lineage>
        <taxon>Bacteria</taxon>
        <taxon>Bacillati</taxon>
        <taxon>Actinomycetota</taxon>
        <taxon>Actinomycetes</taxon>
        <taxon>Mycobacteriales</taxon>
        <taxon>Gordoniaceae</taxon>
        <taxon>Skermania</taxon>
    </lineage>
</organism>
<evidence type="ECO:0000313" key="17">
    <source>
        <dbReference type="EMBL" id="QXQ12858.1"/>
    </source>
</evidence>
<dbReference type="CDD" id="cd17932">
    <property type="entry name" value="DEXQc_UvrD"/>
    <property type="match status" value="1"/>
</dbReference>
<dbReference type="GO" id="GO:0004386">
    <property type="term" value="F:helicase activity"/>
    <property type="evidence" value="ECO:0007669"/>
    <property type="project" value="UniProtKB-KW"/>
</dbReference>
<dbReference type="Pfam" id="PF00570">
    <property type="entry name" value="HRDC"/>
    <property type="match status" value="1"/>
</dbReference>
<evidence type="ECO:0000259" key="14">
    <source>
        <dbReference type="PROSITE" id="PS50967"/>
    </source>
</evidence>
<evidence type="ECO:0000256" key="3">
    <source>
        <dbReference type="ARBA" id="ARBA00022763"/>
    </source>
</evidence>
<evidence type="ECO:0000256" key="13">
    <source>
        <dbReference type="SAM" id="MobiDB-lite"/>
    </source>
</evidence>
<dbReference type="EC" id="5.6.2.4" evidence="10"/>
<dbReference type="Pfam" id="PF13361">
    <property type="entry name" value="UvrD_C"/>
    <property type="match status" value="2"/>
</dbReference>